<gene>
    <name evidence="1" type="ORF">V6N11_052213</name>
</gene>
<dbReference type="EMBL" id="JBBPBN010000001">
    <property type="protein sequence ID" value="KAK9046321.1"/>
    <property type="molecule type" value="Genomic_DNA"/>
</dbReference>
<evidence type="ECO:0000313" key="2">
    <source>
        <dbReference type="Proteomes" id="UP001396334"/>
    </source>
</evidence>
<protein>
    <submittedName>
        <fullName evidence="1">Uncharacterized protein</fullName>
    </submittedName>
</protein>
<dbReference type="Proteomes" id="UP001396334">
    <property type="component" value="Unassembled WGS sequence"/>
</dbReference>
<keyword evidence="2" id="KW-1185">Reference proteome</keyword>
<accession>A0ABR2U9F8</accession>
<sequence length="179" mass="20083">MRIRLEVISKVLNNVLFESTVILDALSVFSFQLTYSIGSSSLGCCSMKELARSLSIFSSKLCNYAFCFVHKTLTLKFRQLACNTVQLFLRITKLNHIPLFQIFPSTRNALSESRESILVDLRVTIGPRPTNVILQLQSASRETGSKRLLKRVREPSVETKTKATAKDTEGNIQIAILKA</sequence>
<name>A0ABR2U9F8_9ROSI</name>
<organism evidence="1 2">
    <name type="scientific">Hibiscus sabdariffa</name>
    <name type="common">roselle</name>
    <dbReference type="NCBI Taxonomy" id="183260"/>
    <lineage>
        <taxon>Eukaryota</taxon>
        <taxon>Viridiplantae</taxon>
        <taxon>Streptophyta</taxon>
        <taxon>Embryophyta</taxon>
        <taxon>Tracheophyta</taxon>
        <taxon>Spermatophyta</taxon>
        <taxon>Magnoliopsida</taxon>
        <taxon>eudicotyledons</taxon>
        <taxon>Gunneridae</taxon>
        <taxon>Pentapetalae</taxon>
        <taxon>rosids</taxon>
        <taxon>malvids</taxon>
        <taxon>Malvales</taxon>
        <taxon>Malvaceae</taxon>
        <taxon>Malvoideae</taxon>
        <taxon>Hibiscus</taxon>
    </lineage>
</organism>
<evidence type="ECO:0000313" key="1">
    <source>
        <dbReference type="EMBL" id="KAK9046321.1"/>
    </source>
</evidence>
<proteinExistence type="predicted"/>
<comment type="caution">
    <text evidence="1">The sequence shown here is derived from an EMBL/GenBank/DDBJ whole genome shotgun (WGS) entry which is preliminary data.</text>
</comment>
<reference evidence="1 2" key="1">
    <citation type="journal article" date="2024" name="G3 (Bethesda)">
        <title>Genome assembly of Hibiscus sabdariffa L. provides insights into metabolisms of medicinal natural products.</title>
        <authorList>
            <person name="Kim T."/>
        </authorList>
    </citation>
    <scope>NUCLEOTIDE SEQUENCE [LARGE SCALE GENOMIC DNA]</scope>
    <source>
        <strain evidence="1">TK-2024</strain>
        <tissue evidence="1">Old leaves</tissue>
    </source>
</reference>